<evidence type="ECO:0000313" key="7">
    <source>
        <dbReference type="EMBL" id="OXA43540.1"/>
    </source>
</evidence>
<proteinExistence type="inferred from homology"/>
<dbReference type="SUPFAM" id="SSF56801">
    <property type="entry name" value="Acetyl-CoA synthetase-like"/>
    <property type="match status" value="1"/>
</dbReference>
<comment type="caution">
    <text evidence="7">The sequence shown here is derived from an EMBL/GenBank/DDBJ whole genome shotgun (WGS) entry which is preliminary data.</text>
</comment>
<dbReference type="InterPro" id="IPR000873">
    <property type="entry name" value="AMP-dep_synth/lig_dom"/>
</dbReference>
<keyword evidence="3 7" id="KW-0436">Ligase</keyword>
<evidence type="ECO:0000259" key="6">
    <source>
        <dbReference type="Pfam" id="PF13193"/>
    </source>
</evidence>
<evidence type="ECO:0000256" key="4">
    <source>
        <dbReference type="ARBA" id="ARBA00023140"/>
    </source>
</evidence>
<dbReference type="Pfam" id="PF00501">
    <property type="entry name" value="AMP-binding"/>
    <property type="match status" value="1"/>
</dbReference>
<dbReference type="OrthoDB" id="10253869at2759"/>
<dbReference type="Proteomes" id="UP000198287">
    <property type="component" value="Unassembled WGS sequence"/>
</dbReference>
<organism evidence="7 8">
    <name type="scientific">Folsomia candida</name>
    <name type="common">Springtail</name>
    <dbReference type="NCBI Taxonomy" id="158441"/>
    <lineage>
        <taxon>Eukaryota</taxon>
        <taxon>Metazoa</taxon>
        <taxon>Ecdysozoa</taxon>
        <taxon>Arthropoda</taxon>
        <taxon>Hexapoda</taxon>
        <taxon>Collembola</taxon>
        <taxon>Entomobryomorpha</taxon>
        <taxon>Isotomoidea</taxon>
        <taxon>Isotomidae</taxon>
        <taxon>Proisotominae</taxon>
        <taxon>Folsomia</taxon>
    </lineage>
</organism>
<comment type="similarity">
    <text evidence="2">Belongs to the ATP-dependent AMP-binding enzyme family.</text>
</comment>
<evidence type="ECO:0000256" key="1">
    <source>
        <dbReference type="ARBA" id="ARBA00004275"/>
    </source>
</evidence>
<feature type="domain" description="AMP-dependent synthetase/ligase" evidence="5">
    <location>
        <begin position="82"/>
        <end position="437"/>
    </location>
</feature>
<accession>A0A226DEI4</accession>
<dbReference type="InterPro" id="IPR020845">
    <property type="entry name" value="AMP-binding_CS"/>
</dbReference>
<sequence>MSNYVLKSEIDTTFPISNVQQNVAQYILEKVDYFVKRGGGDLPCVGDSTTDEVFKYKGQSQSDQAHRMIYVVKIVTVSFLAHLEPLSRRVATWLITKGFRHGDTVLYSSHDGSKLHIFLLAVWRVGGIARASYPEDYGDELVERIKESHVKWILCDEPYVTNNLEAVREIPWDVHVIVAGLSNSNNNSTVPLHECFSLCDIFQIEAEDAKAAGHKSLLMSTVTATMNDIALILQTSGTTGKSKGAVYTHDRLLKNIVIFQQIPFTDEPRDPFLLTSRLTHFTGSVIPLAFFAANRRILISPKPTVRGLLAFPKFLLALATETETKNHDMSSLKYAVTAGQVVGPSFVRSVRAISSLTSLYVIYGMTEIGLISVNADWSALHQHNVHRALNEFPAFSCGKLAPGNELRVKDIDTGVDLGPGKIGEFYFRSPYAFAGYFRNSLEVTKDSFHNDWIPTGDVGFYDEEGFIYIKDRIKEIFKYFNNHICPSELENVLLRHPNVAQACVVGVPDPEGGDMIPRGFIVPKNMQDVNCTAEEIVEFANRQLPNYKHFRGGAYFVKVFEENGRQKKFDIEGAMIRMILGIPSSWVATQVQRQLLALHFSPSVDFNFCTRDRYQCALEQFFHTFLICGYCNPGRPSILESLQATVFEILFQVSTNLVTSTKGVSEMNRQFILEVIKEAHVPNSAKKKYLSHQLNHLLTAPSSDVGAKSYTFDEVIQDQEKVAEGSRKNDDRVAILSDVIHVMISEPMLPEDVFQALSTSIRNGSRNWDNILFLITAWIGRLEFEAASVLKKMINILMRECVQSQNEELVSLAFILARHCSLVAPTTPKIFPRYQICLLARWNPFEPSCFLQTQAIFRPFIPKTEECRAMWKLYEDLARERVAEYNEVEEAMALEPNLNNPVASVSLVLLLVQSCRDSINIQGIYKESSL</sequence>
<evidence type="ECO:0000256" key="2">
    <source>
        <dbReference type="ARBA" id="ARBA00006432"/>
    </source>
</evidence>
<evidence type="ECO:0000313" key="8">
    <source>
        <dbReference type="Proteomes" id="UP000198287"/>
    </source>
</evidence>
<gene>
    <name evidence="7" type="ORF">Fcan01_21467</name>
</gene>
<dbReference type="Gene3D" id="3.30.300.30">
    <property type="match status" value="1"/>
</dbReference>
<evidence type="ECO:0000256" key="3">
    <source>
        <dbReference type="ARBA" id="ARBA00022598"/>
    </source>
</evidence>
<dbReference type="STRING" id="158441.A0A226DEI4"/>
<dbReference type="Gene3D" id="3.40.50.12780">
    <property type="entry name" value="N-terminal domain of ligase-like"/>
    <property type="match status" value="1"/>
</dbReference>
<name>A0A226DEI4_FOLCA</name>
<protein>
    <submittedName>
        <fullName evidence="7">4-coumarate--CoA ligase-like 7</fullName>
    </submittedName>
</protein>
<dbReference type="GO" id="GO:0016405">
    <property type="term" value="F:CoA-ligase activity"/>
    <property type="evidence" value="ECO:0007669"/>
    <property type="project" value="TreeGrafter"/>
</dbReference>
<dbReference type="Pfam" id="PF13193">
    <property type="entry name" value="AMP-binding_C"/>
    <property type="match status" value="1"/>
</dbReference>
<dbReference type="PROSITE" id="PS00455">
    <property type="entry name" value="AMP_BINDING"/>
    <property type="match status" value="1"/>
</dbReference>
<evidence type="ECO:0000259" key="5">
    <source>
        <dbReference type="Pfam" id="PF00501"/>
    </source>
</evidence>
<keyword evidence="4" id="KW-0576">Peroxisome</keyword>
<dbReference type="InterPro" id="IPR042099">
    <property type="entry name" value="ANL_N_sf"/>
</dbReference>
<dbReference type="InterPro" id="IPR045851">
    <property type="entry name" value="AMP-bd_C_sf"/>
</dbReference>
<keyword evidence="8" id="KW-1185">Reference proteome</keyword>
<dbReference type="InterPro" id="IPR025110">
    <property type="entry name" value="AMP-bd_C"/>
</dbReference>
<dbReference type="AlphaFoldDB" id="A0A226DEI4"/>
<feature type="domain" description="AMP-binding enzyme C-terminal" evidence="6">
    <location>
        <begin position="488"/>
        <end position="563"/>
    </location>
</feature>
<dbReference type="PANTHER" id="PTHR24096:SF149">
    <property type="entry name" value="AMP-BINDING DOMAIN-CONTAINING PROTEIN-RELATED"/>
    <property type="match status" value="1"/>
</dbReference>
<dbReference type="PANTHER" id="PTHR24096">
    <property type="entry name" value="LONG-CHAIN-FATTY-ACID--COA LIGASE"/>
    <property type="match status" value="1"/>
</dbReference>
<comment type="subcellular location">
    <subcellularLocation>
        <location evidence="1">Peroxisome</location>
    </subcellularLocation>
</comment>
<reference evidence="7 8" key="1">
    <citation type="submission" date="2015-12" db="EMBL/GenBank/DDBJ databases">
        <title>The genome of Folsomia candida.</title>
        <authorList>
            <person name="Faddeeva A."/>
            <person name="Derks M.F."/>
            <person name="Anvar Y."/>
            <person name="Smit S."/>
            <person name="Van Straalen N."/>
            <person name="Roelofs D."/>
        </authorList>
    </citation>
    <scope>NUCLEOTIDE SEQUENCE [LARGE SCALE GENOMIC DNA]</scope>
    <source>
        <strain evidence="7 8">VU population</strain>
        <tissue evidence="7">Whole body</tissue>
    </source>
</reference>
<dbReference type="EMBL" id="LNIX01000021">
    <property type="protein sequence ID" value="OXA43540.1"/>
    <property type="molecule type" value="Genomic_DNA"/>
</dbReference>
<dbReference type="GO" id="GO:0005777">
    <property type="term" value="C:peroxisome"/>
    <property type="evidence" value="ECO:0007669"/>
    <property type="project" value="UniProtKB-SubCell"/>
</dbReference>